<proteinExistence type="predicted"/>
<dbReference type="KEGG" id="noj:EJ995_08200"/>
<name>A0A3S9MY75_9FLAO</name>
<evidence type="ECO:0000313" key="3">
    <source>
        <dbReference type="Proteomes" id="UP000279600"/>
    </source>
</evidence>
<feature type="transmembrane region" description="Helical" evidence="1">
    <location>
        <begin position="232"/>
        <end position="253"/>
    </location>
</feature>
<feature type="transmembrane region" description="Helical" evidence="1">
    <location>
        <begin position="141"/>
        <end position="157"/>
    </location>
</feature>
<reference evidence="2 3" key="1">
    <citation type="submission" date="2018-12" db="EMBL/GenBank/DDBJ databases">
        <title>Complete genome of Nonlabens sp. MJ115.</title>
        <authorList>
            <person name="Choi H.S."/>
            <person name="Jung J."/>
        </authorList>
    </citation>
    <scope>NUCLEOTIDE SEQUENCE [LARGE SCALE GENOMIC DNA]</scope>
    <source>
        <strain evidence="2 3">MJ115</strain>
    </source>
</reference>
<feature type="transmembrane region" description="Helical" evidence="1">
    <location>
        <begin position="163"/>
        <end position="182"/>
    </location>
</feature>
<gene>
    <name evidence="2" type="ORF">EJ995_08200</name>
</gene>
<evidence type="ECO:0000256" key="1">
    <source>
        <dbReference type="SAM" id="Phobius"/>
    </source>
</evidence>
<dbReference type="PANTHER" id="PTHR37308:SF1">
    <property type="entry name" value="POLYPRENYL-PHOSPHATE TRANSPORTER"/>
    <property type="match status" value="1"/>
</dbReference>
<keyword evidence="1" id="KW-0812">Transmembrane</keyword>
<dbReference type="OrthoDB" id="9793746at2"/>
<dbReference type="InterPro" id="IPR007163">
    <property type="entry name" value="VCA0040-like"/>
</dbReference>
<dbReference type="PANTHER" id="PTHR37308">
    <property type="entry name" value="INTEGRAL MEMBRANE PROTEIN"/>
    <property type="match status" value="1"/>
</dbReference>
<organism evidence="2 3">
    <name type="scientific">Nonlabens ponticola</name>
    <dbReference type="NCBI Taxonomy" id="2496866"/>
    <lineage>
        <taxon>Bacteria</taxon>
        <taxon>Pseudomonadati</taxon>
        <taxon>Bacteroidota</taxon>
        <taxon>Flavobacteriia</taxon>
        <taxon>Flavobacteriales</taxon>
        <taxon>Flavobacteriaceae</taxon>
        <taxon>Nonlabens</taxon>
    </lineage>
</organism>
<feature type="transmembrane region" description="Helical" evidence="1">
    <location>
        <begin position="189"/>
        <end position="212"/>
    </location>
</feature>
<feature type="transmembrane region" description="Helical" evidence="1">
    <location>
        <begin position="84"/>
        <end position="103"/>
    </location>
</feature>
<dbReference type="RefSeq" id="WP_126447434.1">
    <property type="nucleotide sequence ID" value="NZ_CP034549.1"/>
</dbReference>
<sequence length="347" mass="38729">MGKSKTIVHPQPTRSLSDKFFLVLKGMAMGTANKVPGVSGGVVAYVAGFYEEFLYSFQRLNGVSFQLLLGGRFRSFYEYVNGRFLFLLILGEFISYFTVSLGFDVLISYYPILVWALFFGMILGSIYYLSRNYENWTSRRVMFLLGGAVVGIGTSLLDPATTNTNLIFIFFCGMVSISGMAIPGLSGSFLLILLGNYVLLMVDSINAFLNAIVKIFSWNFEWWYDDTQTDLLIILAVFILGSLVGLITLSHLLGWTMKHYRGETNASIIGFITGSLGVVWPWKKEVYKVTENGTTMMDAAGDPILENYARYFPSLQEPHTWIAIVVIGLGFGIIYLLDHYGNQANPA</sequence>
<feature type="transmembrane region" description="Helical" evidence="1">
    <location>
        <begin position="109"/>
        <end position="129"/>
    </location>
</feature>
<dbReference type="Pfam" id="PF04018">
    <property type="entry name" value="VCA0040-like"/>
    <property type="match status" value="1"/>
</dbReference>
<accession>A0A3S9MY75</accession>
<keyword evidence="3" id="KW-1185">Reference proteome</keyword>
<feature type="transmembrane region" description="Helical" evidence="1">
    <location>
        <begin position="265"/>
        <end position="282"/>
    </location>
</feature>
<dbReference type="AlphaFoldDB" id="A0A3S9MY75"/>
<protein>
    <submittedName>
        <fullName evidence="2">DUF368 domain-containing protein</fullName>
    </submittedName>
</protein>
<evidence type="ECO:0000313" key="2">
    <source>
        <dbReference type="EMBL" id="AZQ44216.1"/>
    </source>
</evidence>
<keyword evidence="1" id="KW-0472">Membrane</keyword>
<dbReference type="Proteomes" id="UP000279600">
    <property type="component" value="Chromosome"/>
</dbReference>
<feature type="transmembrane region" description="Helical" evidence="1">
    <location>
        <begin position="320"/>
        <end position="337"/>
    </location>
</feature>
<keyword evidence="1" id="KW-1133">Transmembrane helix</keyword>
<dbReference type="EMBL" id="CP034549">
    <property type="protein sequence ID" value="AZQ44216.1"/>
    <property type="molecule type" value="Genomic_DNA"/>
</dbReference>